<proteinExistence type="inferred from homology"/>
<keyword evidence="5 15" id="KW-0812">Transmembrane</keyword>
<dbReference type="GO" id="GO:0006888">
    <property type="term" value="P:endoplasmic reticulum to Golgi vesicle-mediated transport"/>
    <property type="evidence" value="ECO:0007669"/>
    <property type="project" value="InterPro"/>
</dbReference>
<evidence type="ECO:0000256" key="11">
    <source>
        <dbReference type="ARBA" id="ARBA00023054"/>
    </source>
</evidence>
<evidence type="ECO:0000259" key="17">
    <source>
        <dbReference type="PROSITE" id="PS50892"/>
    </source>
</evidence>
<name>A0A1G4J6P8_9SACH</name>
<accession>A0A1G4J6P8</accession>
<keyword evidence="12 15" id="KW-0472">Membrane</keyword>
<dbReference type="PROSITE" id="PS50859">
    <property type="entry name" value="LONGIN"/>
    <property type="match status" value="1"/>
</dbReference>
<dbReference type="GO" id="GO:0000139">
    <property type="term" value="C:Golgi membrane"/>
    <property type="evidence" value="ECO:0007669"/>
    <property type="project" value="UniProtKB-SubCell"/>
</dbReference>
<feature type="domain" description="V-SNARE coiled-coil homology" evidence="17">
    <location>
        <begin position="132"/>
        <end position="192"/>
    </location>
</feature>
<evidence type="ECO:0000313" key="18">
    <source>
        <dbReference type="EMBL" id="SCU85522.1"/>
    </source>
</evidence>
<keyword evidence="8" id="KW-0653">Protein transport</keyword>
<dbReference type="AlphaFoldDB" id="A0A1G4J6P8"/>
<keyword evidence="11 14" id="KW-0175">Coiled coil</keyword>
<dbReference type="Gene3D" id="3.30.450.50">
    <property type="entry name" value="Longin domain"/>
    <property type="match status" value="1"/>
</dbReference>
<keyword evidence="19" id="KW-1185">Reference proteome</keyword>
<reference evidence="19" key="1">
    <citation type="submission" date="2016-03" db="EMBL/GenBank/DDBJ databases">
        <authorList>
            <person name="Devillers Hugo."/>
        </authorList>
    </citation>
    <scope>NUCLEOTIDE SEQUENCE [LARGE SCALE GENOMIC DNA]</scope>
</reference>
<comment type="similarity">
    <text evidence="3">Belongs to the synaptobrevin family.</text>
</comment>
<dbReference type="SUPFAM" id="SSF64356">
    <property type="entry name" value="SNARE-like"/>
    <property type="match status" value="1"/>
</dbReference>
<dbReference type="SUPFAM" id="SSF58038">
    <property type="entry name" value="SNARE fusion complex"/>
    <property type="match status" value="1"/>
</dbReference>
<evidence type="ECO:0000256" key="6">
    <source>
        <dbReference type="ARBA" id="ARBA00022824"/>
    </source>
</evidence>
<dbReference type="FunFam" id="3.30.450.50:FF:000007">
    <property type="entry name" value="SNARE complex subunit SEC22"/>
    <property type="match status" value="1"/>
</dbReference>
<evidence type="ECO:0000256" key="5">
    <source>
        <dbReference type="ARBA" id="ARBA00022692"/>
    </source>
</evidence>
<protein>
    <recommendedName>
        <fullName evidence="13">Protein transport protein SEC22</fullName>
    </recommendedName>
</protein>
<evidence type="ECO:0000256" key="13">
    <source>
        <dbReference type="ARBA" id="ARBA00024249"/>
    </source>
</evidence>
<keyword evidence="6" id="KW-0256">Endoplasmic reticulum</keyword>
<evidence type="ECO:0000256" key="8">
    <source>
        <dbReference type="ARBA" id="ARBA00022927"/>
    </source>
</evidence>
<evidence type="ECO:0000256" key="14">
    <source>
        <dbReference type="PROSITE-ProRule" id="PRU00290"/>
    </source>
</evidence>
<dbReference type="InterPro" id="IPR010908">
    <property type="entry name" value="Longin_dom"/>
</dbReference>
<dbReference type="PANTHER" id="PTHR45837">
    <property type="entry name" value="VESICLE-TRAFFICKING PROTEIN SEC22B"/>
    <property type="match status" value="1"/>
</dbReference>
<dbReference type="InterPro" id="IPR044565">
    <property type="entry name" value="Sec22"/>
</dbReference>
<dbReference type="InterPro" id="IPR011012">
    <property type="entry name" value="Longin-like_dom_sf"/>
</dbReference>
<dbReference type="CDD" id="cd15866">
    <property type="entry name" value="R-SNARE_SEC22"/>
    <property type="match status" value="1"/>
</dbReference>
<evidence type="ECO:0000256" key="2">
    <source>
        <dbReference type="ARBA" id="ARBA00004409"/>
    </source>
</evidence>
<keyword evidence="10" id="KW-0333">Golgi apparatus</keyword>
<keyword evidence="9 15" id="KW-1133">Transmembrane helix</keyword>
<feature type="transmembrane region" description="Helical" evidence="15">
    <location>
        <begin position="194"/>
        <end position="213"/>
    </location>
</feature>
<dbReference type="CDD" id="cd14824">
    <property type="entry name" value="Longin"/>
    <property type="match status" value="1"/>
</dbReference>
<evidence type="ECO:0000259" key="16">
    <source>
        <dbReference type="PROSITE" id="PS50859"/>
    </source>
</evidence>
<evidence type="ECO:0000256" key="15">
    <source>
        <dbReference type="SAM" id="Phobius"/>
    </source>
</evidence>
<dbReference type="SMART" id="SM01270">
    <property type="entry name" value="Longin"/>
    <property type="match status" value="1"/>
</dbReference>
<evidence type="ECO:0000256" key="4">
    <source>
        <dbReference type="ARBA" id="ARBA00022448"/>
    </source>
</evidence>
<dbReference type="PROSITE" id="PS50892">
    <property type="entry name" value="V_SNARE"/>
    <property type="match status" value="1"/>
</dbReference>
<evidence type="ECO:0000313" key="19">
    <source>
        <dbReference type="Proteomes" id="UP000189911"/>
    </source>
</evidence>
<dbReference type="OrthoDB" id="1719357at2759"/>
<dbReference type="GO" id="GO:0005484">
    <property type="term" value="F:SNAP receptor activity"/>
    <property type="evidence" value="ECO:0007669"/>
    <property type="project" value="InterPro"/>
</dbReference>
<dbReference type="Gene3D" id="1.20.5.110">
    <property type="match status" value="1"/>
</dbReference>
<dbReference type="Pfam" id="PF00957">
    <property type="entry name" value="Synaptobrevin"/>
    <property type="match status" value="1"/>
</dbReference>
<evidence type="ECO:0000256" key="10">
    <source>
        <dbReference type="ARBA" id="ARBA00023034"/>
    </source>
</evidence>
<dbReference type="InterPro" id="IPR042855">
    <property type="entry name" value="V_SNARE_CC"/>
</dbReference>
<evidence type="ECO:0000256" key="12">
    <source>
        <dbReference type="ARBA" id="ARBA00023136"/>
    </source>
</evidence>
<dbReference type="GO" id="GO:0005789">
    <property type="term" value="C:endoplasmic reticulum membrane"/>
    <property type="evidence" value="ECO:0007669"/>
    <property type="project" value="UniProtKB-SubCell"/>
</dbReference>
<dbReference type="Pfam" id="PF13774">
    <property type="entry name" value="Longin"/>
    <property type="match status" value="1"/>
</dbReference>
<keyword evidence="4" id="KW-0813">Transport</keyword>
<evidence type="ECO:0000256" key="9">
    <source>
        <dbReference type="ARBA" id="ARBA00022989"/>
    </source>
</evidence>
<comment type="subcellular location">
    <subcellularLocation>
        <location evidence="1">Endoplasmic reticulum membrane</location>
        <topology evidence="1">Single-pass type IV membrane protein</topology>
    </subcellularLocation>
    <subcellularLocation>
        <location evidence="2">Golgi apparatus membrane</location>
        <topology evidence="2">Single-pass type IV membrane protein</topology>
    </subcellularLocation>
</comment>
<keyword evidence="7" id="KW-0931">ER-Golgi transport</keyword>
<evidence type="ECO:0000256" key="7">
    <source>
        <dbReference type="ARBA" id="ARBA00022892"/>
    </source>
</evidence>
<dbReference type="EMBL" id="LT598446">
    <property type="protein sequence ID" value="SCU85522.1"/>
    <property type="molecule type" value="Genomic_DNA"/>
</dbReference>
<dbReference type="GO" id="GO:0006890">
    <property type="term" value="P:retrograde vesicle-mediated transport, Golgi to endoplasmic reticulum"/>
    <property type="evidence" value="ECO:0007669"/>
    <property type="project" value="InterPro"/>
</dbReference>
<evidence type="ECO:0000256" key="1">
    <source>
        <dbReference type="ARBA" id="ARBA00004163"/>
    </source>
</evidence>
<dbReference type="FunFam" id="1.20.5.110:FF:000065">
    <property type="entry name" value="SEC22 (YLR268W)"/>
    <property type="match status" value="1"/>
</dbReference>
<dbReference type="GO" id="GO:0015031">
    <property type="term" value="P:protein transport"/>
    <property type="evidence" value="ECO:0007669"/>
    <property type="project" value="UniProtKB-KW"/>
</dbReference>
<gene>
    <name evidence="18" type="ORF">LANO_0C04522G</name>
</gene>
<sequence>MIKSTLIFRDDGLPLCSSVDDDTDSQLSEQRKKVKVLVSRLTPNSADEATLESGSFEIHYIRENMAAYFVIAEKGYPRNLAFSYLKEVAQEFEHSYGNEYGKPSVRPYAFVTFDNFLQKTKKLYSDKRVQNNLDQLNQDLSGVKQIMTKNIEDLLYRGDSLDKMSDLSASLRQNSKKYRKSAQKINFDLLISQYAPIAVVAFVLVFLIWWVFLKSK</sequence>
<feature type="domain" description="Longin" evidence="16">
    <location>
        <begin position="6"/>
        <end position="117"/>
    </location>
</feature>
<organism evidence="18 19">
    <name type="scientific">Lachancea nothofagi CBS 11611</name>
    <dbReference type="NCBI Taxonomy" id="1266666"/>
    <lineage>
        <taxon>Eukaryota</taxon>
        <taxon>Fungi</taxon>
        <taxon>Dikarya</taxon>
        <taxon>Ascomycota</taxon>
        <taxon>Saccharomycotina</taxon>
        <taxon>Saccharomycetes</taxon>
        <taxon>Saccharomycetales</taxon>
        <taxon>Saccharomycetaceae</taxon>
        <taxon>Lachancea</taxon>
    </lineage>
</organism>
<evidence type="ECO:0000256" key="3">
    <source>
        <dbReference type="ARBA" id="ARBA00008025"/>
    </source>
</evidence>
<dbReference type="Proteomes" id="UP000189911">
    <property type="component" value="Chromosome C"/>
</dbReference>